<proteinExistence type="predicted"/>
<name>A0A6J4VBF3_9BACT</name>
<gene>
    <name evidence="2" type="ORF">AVDCRST_MAG18-2340</name>
</gene>
<feature type="transmembrane region" description="Helical" evidence="1">
    <location>
        <begin position="207"/>
        <end position="227"/>
    </location>
</feature>
<keyword evidence="1" id="KW-1133">Transmembrane helix</keyword>
<dbReference type="AlphaFoldDB" id="A0A6J4VBF3"/>
<feature type="transmembrane region" description="Helical" evidence="1">
    <location>
        <begin position="140"/>
        <end position="158"/>
    </location>
</feature>
<protein>
    <recommendedName>
        <fullName evidence="3">Glycosyltransferase RgtA/B/C/D-like domain-containing protein</fullName>
    </recommendedName>
</protein>
<feature type="transmembrane region" description="Helical" evidence="1">
    <location>
        <begin position="335"/>
        <end position="355"/>
    </location>
</feature>
<reference evidence="2" key="1">
    <citation type="submission" date="2020-02" db="EMBL/GenBank/DDBJ databases">
        <authorList>
            <person name="Meier V. D."/>
        </authorList>
    </citation>
    <scope>NUCLEOTIDE SEQUENCE</scope>
    <source>
        <strain evidence="2">AVDCRST_MAG18</strain>
    </source>
</reference>
<feature type="transmembrane region" description="Helical" evidence="1">
    <location>
        <begin position="115"/>
        <end position="133"/>
    </location>
</feature>
<evidence type="ECO:0000313" key="2">
    <source>
        <dbReference type="EMBL" id="CAA9574108.1"/>
    </source>
</evidence>
<dbReference type="EMBL" id="CADCWN010000175">
    <property type="protein sequence ID" value="CAA9574108.1"/>
    <property type="molecule type" value="Genomic_DNA"/>
</dbReference>
<organism evidence="2">
    <name type="scientific">uncultured Thermomicrobiales bacterium</name>
    <dbReference type="NCBI Taxonomy" id="1645740"/>
    <lineage>
        <taxon>Bacteria</taxon>
        <taxon>Pseudomonadati</taxon>
        <taxon>Thermomicrobiota</taxon>
        <taxon>Thermomicrobia</taxon>
        <taxon>Thermomicrobiales</taxon>
        <taxon>environmental samples</taxon>
    </lineage>
</organism>
<sequence>MALVVYLLRAALPGSLFQASRASYFNYLADVFLHRSLSLRLHPSYQLDLVNYAGEQYLYWPPLPAILIMPLVALFGVGMSDLIYTAIFGAITVALVARMLALLDEINLAPLSIERRGLLVATIAFGSVLFILAPYGRVWYTSQIVGWGCVLLAIAAALKQRGRWDYFLAGLAFACAALTRVPLLLNGVWVAYYLLQRDWGRPARWRVGAILCGIIPVLVALVLLGWYNAARFGNPLEMGTTWHNIDLSLRGDLARYGLFSLHYLPVNLYYHFVASPLDIYYRGMAGGLFWMTPVLFGAPYAIWRWRHRPLVWSLVLTCALVYLPIGLVISPGNIYGPRYLLDLMPPLLVLTALGIQRWRMGLLHILLLISCAVYAFGSILTLLLPYS</sequence>
<feature type="transmembrane region" description="Helical" evidence="1">
    <location>
        <begin position="279"/>
        <end position="303"/>
    </location>
</feature>
<feature type="transmembrane region" description="Helical" evidence="1">
    <location>
        <begin position="82"/>
        <end position="103"/>
    </location>
</feature>
<feature type="transmembrane region" description="Helical" evidence="1">
    <location>
        <begin position="170"/>
        <end position="195"/>
    </location>
</feature>
<feature type="transmembrane region" description="Helical" evidence="1">
    <location>
        <begin position="310"/>
        <end position="329"/>
    </location>
</feature>
<feature type="transmembrane region" description="Helical" evidence="1">
    <location>
        <begin position="362"/>
        <end position="384"/>
    </location>
</feature>
<evidence type="ECO:0008006" key="3">
    <source>
        <dbReference type="Google" id="ProtNLM"/>
    </source>
</evidence>
<feature type="transmembrane region" description="Helical" evidence="1">
    <location>
        <begin position="57"/>
        <end position="75"/>
    </location>
</feature>
<keyword evidence="1" id="KW-0472">Membrane</keyword>
<accession>A0A6J4VBF3</accession>
<keyword evidence="1" id="KW-0812">Transmembrane</keyword>
<evidence type="ECO:0000256" key="1">
    <source>
        <dbReference type="SAM" id="Phobius"/>
    </source>
</evidence>